<evidence type="ECO:0000256" key="2">
    <source>
        <dbReference type="SAM" id="MobiDB-lite"/>
    </source>
</evidence>
<dbReference type="Proteomes" id="UP000001548">
    <property type="component" value="Unassembled WGS sequence"/>
</dbReference>
<sequence>MPAKERNQSPTTRVRAASGPKNQLAEEPAVRAPSKSKLIHQEKQANITPKRPDTDRRASRGQPRGPSPTQAERSASGRNHRAALPASQRTNNDKHTPSPKIDSETLLAYKAMRVPSDEQGQFDMVSKMQLEIKRLARELDETRAQKVTVEAGKNDLIAENARMKKELNDVLSNQKYKNHTIKKLERETIELRARLETERSSFVLRLAENNSKNNTPGSRVSSHSPRRQSPKPSANGSPKGPICDKCKEKIRSGQYPAGSVPLRAEDGSLEPQEYKIPDLYLREDPSRPESQEFQVAAPNVLVSTEKDNASWKKELEHLQKENKALRGELEALTVIQNDGHSHLDVIQKMNDDLDRVLEERSTLQQDVAYWKAQCELAKAQNANCDVDQHASGCSREELLACQALNAEYEKKLAATSERLRLAEEQLKPYLEAKGREKALIETVTSLRAQLQDMTKRLLAYEQNKSPRSARAKSNESLKKANKPAGKK</sequence>
<organism evidence="3 4">
    <name type="scientific">Giardia intestinalis (strain ATCC 50803 / WB clone C6)</name>
    <name type="common">Giardia lamblia</name>
    <dbReference type="NCBI Taxonomy" id="184922"/>
    <lineage>
        <taxon>Eukaryota</taxon>
        <taxon>Metamonada</taxon>
        <taxon>Diplomonadida</taxon>
        <taxon>Hexamitidae</taxon>
        <taxon>Giardiinae</taxon>
        <taxon>Giardia</taxon>
    </lineage>
</organism>
<dbReference type="OMA" id="AYKAMRV"/>
<feature type="coiled-coil region" evidence="1">
    <location>
        <begin position="301"/>
        <end position="366"/>
    </location>
</feature>
<gene>
    <name evidence="3" type="ORF">GL50803_0092760</name>
</gene>
<proteinExistence type="predicted"/>
<comment type="caution">
    <text evidence="3">The sequence shown here is derived from an EMBL/GenBank/DDBJ whole genome shotgun (WGS) entry which is preliminary data.</text>
</comment>
<name>A8B5U0_GIAIC</name>
<feature type="compositionally biased region" description="Polar residues" evidence="2">
    <location>
        <begin position="67"/>
        <end position="77"/>
    </location>
</feature>
<feature type="region of interest" description="Disordered" evidence="2">
    <location>
        <begin position="206"/>
        <end position="243"/>
    </location>
</feature>
<dbReference type="RefSeq" id="XP_001709303.1">
    <property type="nucleotide sequence ID" value="XM_001709251.1"/>
</dbReference>
<accession>A8B5U0</accession>
<feature type="region of interest" description="Disordered" evidence="2">
    <location>
        <begin position="1"/>
        <end position="104"/>
    </location>
</feature>
<dbReference type="GeneID" id="5702226"/>
<evidence type="ECO:0000313" key="3">
    <source>
        <dbReference type="EMBL" id="KAE8305110.1"/>
    </source>
</evidence>
<dbReference type="KEGG" id="gla:GL50803_0092760"/>
<dbReference type="AlphaFoldDB" id="A8B5U0"/>
<evidence type="ECO:0000256" key="1">
    <source>
        <dbReference type="SAM" id="Coils"/>
    </source>
</evidence>
<keyword evidence="4" id="KW-1185">Reference proteome</keyword>
<reference evidence="3 4" key="1">
    <citation type="journal article" date="2007" name="Science">
        <title>Genomic minimalism in the early diverging intestinal parasite Giardia lamblia.</title>
        <authorList>
            <person name="Morrison H.G."/>
            <person name="McArthur A.G."/>
            <person name="Gillin F.D."/>
            <person name="Aley S.B."/>
            <person name="Adam R.D."/>
            <person name="Olsen G.J."/>
            <person name="Best A.A."/>
            <person name="Cande W.Z."/>
            <person name="Chen F."/>
            <person name="Cipriano M.J."/>
            <person name="Davids B.J."/>
            <person name="Dawson S.C."/>
            <person name="Elmendorf H.G."/>
            <person name="Hehl A.B."/>
            <person name="Holder M.E."/>
            <person name="Huse S.M."/>
            <person name="Kim U.U."/>
            <person name="Lasek-Nesselquist E."/>
            <person name="Manning G."/>
            <person name="Nigam A."/>
            <person name="Nixon J.E."/>
            <person name="Palm D."/>
            <person name="Passamaneck N.E."/>
            <person name="Prabhu A."/>
            <person name="Reich C.I."/>
            <person name="Reiner D.S."/>
            <person name="Samuelson J."/>
            <person name="Svard S.G."/>
            <person name="Sogin M.L."/>
        </authorList>
    </citation>
    <scope>NUCLEOTIDE SEQUENCE [LARGE SCALE GENOMIC DNA]</scope>
    <source>
        <strain evidence="3 4">WB C6</strain>
    </source>
</reference>
<feature type="region of interest" description="Disordered" evidence="2">
    <location>
        <begin position="460"/>
        <end position="487"/>
    </location>
</feature>
<feature type="compositionally biased region" description="Polar residues" evidence="2">
    <location>
        <begin position="208"/>
        <end position="223"/>
    </location>
</feature>
<protein>
    <submittedName>
        <fullName evidence="3">Uncharacterized protein</fullName>
    </submittedName>
</protein>
<dbReference type="HOGENOM" id="CLU_560746_0_0_1"/>
<dbReference type="EMBL" id="AACB03000001">
    <property type="protein sequence ID" value="KAE8305110.1"/>
    <property type="molecule type" value="Genomic_DNA"/>
</dbReference>
<dbReference type="VEuPathDB" id="GiardiaDB:GL50803_92760"/>
<keyword evidence="1" id="KW-0175">Coiled coil</keyword>
<feature type="coiled-coil region" evidence="1">
    <location>
        <begin position="125"/>
        <end position="201"/>
    </location>
</feature>
<evidence type="ECO:0000313" key="4">
    <source>
        <dbReference type="Proteomes" id="UP000001548"/>
    </source>
</evidence>